<comment type="caution">
    <text evidence="1">The sequence shown here is derived from an EMBL/GenBank/DDBJ whole genome shotgun (WGS) entry which is preliminary data.</text>
</comment>
<sequence length="50" mass="5717">MTDLEDAVSEFLSEADTVYSEYDKGYMNADVALDRLESHVEDLREQAESE</sequence>
<dbReference type="RefSeq" id="WP_276281141.1">
    <property type="nucleotide sequence ID" value="NZ_CP119809.1"/>
</dbReference>
<gene>
    <name evidence="1" type="ORF">ACFQJ6_13495</name>
</gene>
<dbReference type="Proteomes" id="UP001596407">
    <property type="component" value="Unassembled WGS sequence"/>
</dbReference>
<dbReference type="EMBL" id="JBHSZH010000005">
    <property type="protein sequence ID" value="MFC7080966.1"/>
    <property type="molecule type" value="Genomic_DNA"/>
</dbReference>
<keyword evidence="2" id="KW-1185">Reference proteome</keyword>
<organism evidence="1 2">
    <name type="scientific">Halorussus caseinilyticus</name>
    <dbReference type="NCBI Taxonomy" id="3034025"/>
    <lineage>
        <taxon>Archaea</taxon>
        <taxon>Methanobacteriati</taxon>
        <taxon>Methanobacteriota</taxon>
        <taxon>Stenosarchaea group</taxon>
        <taxon>Halobacteria</taxon>
        <taxon>Halobacteriales</taxon>
        <taxon>Haladaptataceae</taxon>
        <taxon>Halorussus</taxon>
    </lineage>
</organism>
<dbReference type="GeneID" id="79302322"/>
<dbReference type="AlphaFoldDB" id="A0ABD5WKA4"/>
<protein>
    <submittedName>
        <fullName evidence="1">Uncharacterized protein</fullName>
    </submittedName>
</protein>
<evidence type="ECO:0000313" key="1">
    <source>
        <dbReference type="EMBL" id="MFC7080966.1"/>
    </source>
</evidence>
<accession>A0ABD5WKA4</accession>
<evidence type="ECO:0000313" key="2">
    <source>
        <dbReference type="Proteomes" id="UP001596407"/>
    </source>
</evidence>
<name>A0ABD5WKA4_9EURY</name>
<proteinExistence type="predicted"/>
<reference evidence="1 2" key="1">
    <citation type="journal article" date="2019" name="Int. J. Syst. Evol. Microbiol.">
        <title>The Global Catalogue of Microorganisms (GCM) 10K type strain sequencing project: providing services to taxonomists for standard genome sequencing and annotation.</title>
        <authorList>
            <consortium name="The Broad Institute Genomics Platform"/>
            <consortium name="The Broad Institute Genome Sequencing Center for Infectious Disease"/>
            <person name="Wu L."/>
            <person name="Ma J."/>
        </authorList>
    </citation>
    <scope>NUCLEOTIDE SEQUENCE [LARGE SCALE GENOMIC DNA]</scope>
    <source>
        <strain evidence="1 2">DT72</strain>
    </source>
</reference>